<dbReference type="Pfam" id="PF00986">
    <property type="entry name" value="DNA_gyraseB_C"/>
    <property type="match status" value="1"/>
</dbReference>
<dbReference type="AlphaFoldDB" id="A0A381Y194"/>
<dbReference type="Gene3D" id="3.40.50.670">
    <property type="match status" value="1"/>
</dbReference>
<comment type="similarity">
    <text evidence="2">Belongs to the type II topoisomerase GyrB family.</text>
</comment>
<dbReference type="InterPro" id="IPR013759">
    <property type="entry name" value="Topo_IIA_B_C"/>
</dbReference>
<dbReference type="GO" id="GO:0006265">
    <property type="term" value="P:DNA topological change"/>
    <property type="evidence" value="ECO:0007669"/>
    <property type="project" value="InterPro"/>
</dbReference>
<dbReference type="PANTHER" id="PTHR45866">
    <property type="entry name" value="DNA GYRASE/TOPOISOMERASE SUBUNIT B"/>
    <property type="match status" value="1"/>
</dbReference>
<name>A0A381Y194_9ZZZZ</name>
<dbReference type="EMBL" id="UINC01017029">
    <property type="protein sequence ID" value="SVA70431.1"/>
    <property type="molecule type" value="Genomic_DNA"/>
</dbReference>
<evidence type="ECO:0000256" key="6">
    <source>
        <dbReference type="ARBA" id="ARBA00023125"/>
    </source>
</evidence>
<dbReference type="PANTHER" id="PTHR45866:SF1">
    <property type="entry name" value="DNA GYRASE SUBUNIT B, MITOCHONDRIAL"/>
    <property type="match status" value="1"/>
</dbReference>
<keyword evidence="5" id="KW-0799">Topoisomerase</keyword>
<keyword evidence="6" id="KW-0238">DNA-binding</keyword>
<evidence type="ECO:0000259" key="8">
    <source>
        <dbReference type="Pfam" id="PF00986"/>
    </source>
</evidence>
<dbReference type="SUPFAM" id="SSF56719">
    <property type="entry name" value="Type II DNA topoisomerase"/>
    <property type="match status" value="1"/>
</dbReference>
<reference evidence="9" key="1">
    <citation type="submission" date="2018-05" db="EMBL/GenBank/DDBJ databases">
        <authorList>
            <person name="Lanie J.A."/>
            <person name="Ng W.-L."/>
            <person name="Kazmierczak K.M."/>
            <person name="Andrzejewski T.M."/>
            <person name="Davidsen T.M."/>
            <person name="Wayne K.J."/>
            <person name="Tettelin H."/>
            <person name="Glass J.I."/>
            <person name="Rusch D."/>
            <person name="Podicherti R."/>
            <person name="Tsui H.-C.T."/>
            <person name="Winkler M.E."/>
        </authorList>
    </citation>
    <scope>NUCLEOTIDE SEQUENCE</scope>
</reference>
<dbReference type="GO" id="GO:0003677">
    <property type="term" value="F:DNA binding"/>
    <property type="evidence" value="ECO:0007669"/>
    <property type="project" value="UniProtKB-KW"/>
</dbReference>
<dbReference type="GO" id="GO:0003918">
    <property type="term" value="F:DNA topoisomerase type II (double strand cut, ATP-hydrolyzing) activity"/>
    <property type="evidence" value="ECO:0007669"/>
    <property type="project" value="UniProtKB-EC"/>
</dbReference>
<evidence type="ECO:0000256" key="7">
    <source>
        <dbReference type="ARBA" id="ARBA00023235"/>
    </source>
</evidence>
<keyword evidence="4" id="KW-0067">ATP-binding</keyword>
<feature type="non-terminal residue" evidence="9">
    <location>
        <position position="1"/>
    </location>
</feature>
<organism evidence="9">
    <name type="scientific">marine metagenome</name>
    <dbReference type="NCBI Taxonomy" id="408172"/>
    <lineage>
        <taxon>unclassified sequences</taxon>
        <taxon>metagenomes</taxon>
        <taxon>ecological metagenomes</taxon>
    </lineage>
</organism>
<evidence type="ECO:0000256" key="1">
    <source>
        <dbReference type="ARBA" id="ARBA00000185"/>
    </source>
</evidence>
<evidence type="ECO:0000313" key="9">
    <source>
        <dbReference type="EMBL" id="SVA70431.1"/>
    </source>
</evidence>
<gene>
    <name evidence="9" type="ORF">METZ01_LOCUS123285</name>
</gene>
<evidence type="ECO:0000256" key="5">
    <source>
        <dbReference type="ARBA" id="ARBA00023029"/>
    </source>
</evidence>
<keyword evidence="7" id="KW-0413">Isomerase</keyword>
<dbReference type="InterPro" id="IPR002288">
    <property type="entry name" value="DNA_gyrase_B_C"/>
</dbReference>
<evidence type="ECO:0000256" key="3">
    <source>
        <dbReference type="ARBA" id="ARBA00022741"/>
    </source>
</evidence>
<dbReference type="InterPro" id="IPR013760">
    <property type="entry name" value="Topo_IIA-like_dom_sf"/>
</dbReference>
<keyword evidence="3" id="KW-0547">Nucleotide-binding</keyword>
<accession>A0A381Y194</accession>
<feature type="domain" description="DNA gyrase B subunit C-terminal" evidence="8">
    <location>
        <begin position="144"/>
        <end position="205"/>
    </location>
</feature>
<protein>
    <recommendedName>
        <fullName evidence="8">DNA gyrase B subunit C-terminal domain-containing protein</fullName>
    </recommendedName>
</protein>
<comment type="catalytic activity">
    <reaction evidence="1">
        <text>ATP-dependent breakage, passage and rejoining of double-stranded DNA.</text>
        <dbReference type="EC" id="5.6.2.2"/>
    </reaction>
</comment>
<dbReference type="GO" id="GO:0005524">
    <property type="term" value="F:ATP binding"/>
    <property type="evidence" value="ECO:0007669"/>
    <property type="project" value="UniProtKB-KW"/>
</dbReference>
<evidence type="ECO:0000256" key="2">
    <source>
        <dbReference type="ARBA" id="ARBA00010708"/>
    </source>
</evidence>
<sequence length="216" mass="24739">AKKSQKLILPLTRRIDNKKVIEQASIIKALNQKNLNDPKIGIEIAKYLTLRLNTIESKIWNVKYDDGKLIIIKEERGVKQTFEINKEFLITPEAKLLNDLRNELMDNFGILKNGCAGVIKNATMEYKINGPLELIDKVLEIGKSGIQINRYKGLGEMNPDQLWETTLDKNFRSLLLVKIDEVNETNTLFETLMGDVVEGRRNFIQENSLKVVNLDI</sequence>
<proteinExistence type="inferred from homology"/>
<evidence type="ECO:0000256" key="4">
    <source>
        <dbReference type="ARBA" id="ARBA00022840"/>
    </source>
</evidence>